<gene>
    <name evidence="10" type="ORF">HMPREF0762_02046</name>
</gene>
<dbReference type="PROSITE" id="PS50929">
    <property type="entry name" value="ABC_TM1F"/>
    <property type="match status" value="1"/>
</dbReference>
<dbReference type="InterPro" id="IPR003593">
    <property type="entry name" value="AAA+_ATPase"/>
</dbReference>
<dbReference type="InterPro" id="IPR036640">
    <property type="entry name" value="ABC1_TM_sf"/>
</dbReference>
<dbReference type="HOGENOM" id="CLU_000604_84_9_11"/>
<dbReference type="InterPro" id="IPR027417">
    <property type="entry name" value="P-loop_NTPase"/>
</dbReference>
<dbReference type="AlphaFoldDB" id="D0WJL9"/>
<dbReference type="Gene3D" id="1.20.1560.10">
    <property type="entry name" value="ABC transporter type 1, transmembrane domain"/>
    <property type="match status" value="1"/>
</dbReference>
<dbReference type="InterPro" id="IPR003439">
    <property type="entry name" value="ABC_transporter-like_ATP-bd"/>
</dbReference>
<dbReference type="RefSeq" id="WP_006363334.1">
    <property type="nucleotide sequence ID" value="NZ_GG700631.1"/>
</dbReference>
<dbReference type="PANTHER" id="PTHR24221:SF654">
    <property type="entry name" value="ATP-BINDING CASSETTE SUB-FAMILY B MEMBER 6"/>
    <property type="match status" value="1"/>
</dbReference>
<proteinExistence type="predicted"/>
<sequence>MNDTNATSARRSGADIMGRLIVLVKPLVPIMVLAILLGSVGYLCAIFITILAAFGISAGLEGAFAGASFSSEALIDMPVAGPVGIPVLFVALAVMAVARGLLHYGEQYCNHFIAFRLLAIVRHRVFAVLRTLCPAKLEGRDKGDLVSLITSDIELLEVFYAHTISPIAIAVIVSACMAAFISTQSAAVSLVALAGYTVVGVLIPIAHGRRGAQVGFAFRESFARMNGFILESLHGLDETIQYGQGTVRGRAIDERSRALGRLQEGLAGIEASQRSMTNAAIQLFSVLALAVSVFQFGIGSIGFTAMIVSTVAVMGSFGPVVALASLSNSLNQTLAAGERVLALLDEKPQVEDIEGEQPASFHGMVADDVSFAYADDEILSGMSFDIPKGAVVGIHGQSGSGKSTLLKLMMRFWDVTGGSLSVRQASGPARDLRHVNTTDLRSCESYVTQETWLFHDTIARNIEVGRPGASREDIVAAAKAASIHDFIETLPDGYDTNVGELGDTLSGGERQRIGIARAFLHDAPLMLLDEPTSNLDALNEGVILKSLRDQAGERTIVLVSHRASTLAFADTVMEMESGRAS</sequence>
<evidence type="ECO:0000256" key="2">
    <source>
        <dbReference type="ARBA" id="ARBA00022692"/>
    </source>
</evidence>
<evidence type="ECO:0000256" key="3">
    <source>
        <dbReference type="ARBA" id="ARBA00022741"/>
    </source>
</evidence>
<dbReference type="GO" id="GO:0140359">
    <property type="term" value="F:ABC-type transporter activity"/>
    <property type="evidence" value="ECO:0007669"/>
    <property type="project" value="InterPro"/>
</dbReference>
<dbReference type="OrthoDB" id="9806127at2"/>
<dbReference type="PANTHER" id="PTHR24221">
    <property type="entry name" value="ATP-BINDING CASSETTE SUB-FAMILY B"/>
    <property type="match status" value="1"/>
</dbReference>
<feature type="transmembrane region" description="Helical" evidence="7">
    <location>
        <begin position="187"/>
        <end position="206"/>
    </location>
</feature>
<feature type="transmembrane region" description="Helical" evidence="7">
    <location>
        <begin position="158"/>
        <end position="181"/>
    </location>
</feature>
<dbReference type="STRING" id="649764.HMPREF0762_02046"/>
<dbReference type="GeneID" id="85007934"/>
<evidence type="ECO:0000256" key="1">
    <source>
        <dbReference type="ARBA" id="ARBA00004651"/>
    </source>
</evidence>
<dbReference type="GO" id="GO:0005886">
    <property type="term" value="C:plasma membrane"/>
    <property type="evidence" value="ECO:0007669"/>
    <property type="project" value="UniProtKB-SubCell"/>
</dbReference>
<feature type="domain" description="ABC transmembrane type-1" evidence="9">
    <location>
        <begin position="36"/>
        <end position="332"/>
    </location>
</feature>
<dbReference type="InterPro" id="IPR017871">
    <property type="entry name" value="ABC_transporter-like_CS"/>
</dbReference>
<organism evidence="10 11">
    <name type="scientific">Slackia exigua (strain ATCC 700122 / DSM 15923 / CIP 105133 / JCM 11022 / KCTC 5966 / S-7)</name>
    <dbReference type="NCBI Taxonomy" id="649764"/>
    <lineage>
        <taxon>Bacteria</taxon>
        <taxon>Bacillati</taxon>
        <taxon>Actinomycetota</taxon>
        <taxon>Coriobacteriia</taxon>
        <taxon>Eggerthellales</taxon>
        <taxon>Eggerthellaceae</taxon>
        <taxon>Slackia</taxon>
    </lineage>
</organism>
<keyword evidence="11" id="KW-1185">Reference proteome</keyword>
<dbReference type="GO" id="GO:0016887">
    <property type="term" value="F:ATP hydrolysis activity"/>
    <property type="evidence" value="ECO:0007669"/>
    <property type="project" value="InterPro"/>
</dbReference>
<evidence type="ECO:0000259" key="9">
    <source>
        <dbReference type="PROSITE" id="PS50929"/>
    </source>
</evidence>
<keyword evidence="5 7" id="KW-1133">Transmembrane helix</keyword>
<feature type="transmembrane region" description="Helical" evidence="7">
    <location>
        <begin position="27"/>
        <end position="60"/>
    </location>
</feature>
<evidence type="ECO:0000256" key="5">
    <source>
        <dbReference type="ARBA" id="ARBA00022989"/>
    </source>
</evidence>
<dbReference type="SUPFAM" id="SSF90123">
    <property type="entry name" value="ABC transporter transmembrane region"/>
    <property type="match status" value="1"/>
</dbReference>
<dbReference type="SMART" id="SM00382">
    <property type="entry name" value="AAA"/>
    <property type="match status" value="1"/>
</dbReference>
<evidence type="ECO:0000256" key="4">
    <source>
        <dbReference type="ARBA" id="ARBA00022840"/>
    </source>
</evidence>
<evidence type="ECO:0000313" key="11">
    <source>
        <dbReference type="Proteomes" id="UP000006001"/>
    </source>
</evidence>
<comment type="caution">
    <text evidence="10">The sequence shown here is derived from an EMBL/GenBank/DDBJ whole genome shotgun (WGS) entry which is preliminary data.</text>
</comment>
<dbReference type="Pfam" id="PF00005">
    <property type="entry name" value="ABC_tran"/>
    <property type="match status" value="1"/>
</dbReference>
<keyword evidence="4 10" id="KW-0067">ATP-binding</keyword>
<evidence type="ECO:0000313" key="10">
    <source>
        <dbReference type="EMBL" id="EEZ60567.1"/>
    </source>
</evidence>
<feature type="transmembrane region" description="Helical" evidence="7">
    <location>
        <begin position="80"/>
        <end position="102"/>
    </location>
</feature>
<dbReference type="PROSITE" id="PS00211">
    <property type="entry name" value="ABC_TRANSPORTER_1"/>
    <property type="match status" value="1"/>
</dbReference>
<accession>D0WJL9</accession>
<feature type="transmembrane region" description="Helical" evidence="7">
    <location>
        <begin position="279"/>
        <end position="298"/>
    </location>
</feature>
<dbReference type="GO" id="GO:0005524">
    <property type="term" value="F:ATP binding"/>
    <property type="evidence" value="ECO:0007669"/>
    <property type="project" value="UniProtKB-KW"/>
</dbReference>
<dbReference type="PROSITE" id="PS50893">
    <property type="entry name" value="ABC_TRANSPORTER_2"/>
    <property type="match status" value="1"/>
</dbReference>
<dbReference type="InterPro" id="IPR039421">
    <property type="entry name" value="Type_1_exporter"/>
</dbReference>
<comment type="subcellular location">
    <subcellularLocation>
        <location evidence="1">Cell membrane</location>
        <topology evidence="1">Multi-pass membrane protein</topology>
    </subcellularLocation>
</comment>
<dbReference type="Pfam" id="PF00664">
    <property type="entry name" value="ABC_membrane"/>
    <property type="match status" value="1"/>
</dbReference>
<keyword evidence="6 7" id="KW-0472">Membrane</keyword>
<dbReference type="InterPro" id="IPR011527">
    <property type="entry name" value="ABC1_TM_dom"/>
</dbReference>
<name>D0WJL9_SLAES</name>
<dbReference type="SUPFAM" id="SSF52540">
    <property type="entry name" value="P-loop containing nucleoside triphosphate hydrolases"/>
    <property type="match status" value="1"/>
</dbReference>
<protein>
    <submittedName>
        <fullName evidence="10">ABC transporter, ATP-binding protein</fullName>
    </submittedName>
</protein>
<dbReference type="EMBL" id="ACUX02000019">
    <property type="protein sequence ID" value="EEZ60567.1"/>
    <property type="molecule type" value="Genomic_DNA"/>
</dbReference>
<feature type="domain" description="ABC transporter" evidence="8">
    <location>
        <begin position="364"/>
        <end position="581"/>
    </location>
</feature>
<dbReference type="eggNOG" id="COG1132">
    <property type="taxonomic scope" value="Bacteria"/>
</dbReference>
<dbReference type="Proteomes" id="UP000006001">
    <property type="component" value="Unassembled WGS sequence"/>
</dbReference>
<keyword evidence="3" id="KW-0547">Nucleotide-binding</keyword>
<evidence type="ECO:0000259" key="8">
    <source>
        <dbReference type="PROSITE" id="PS50893"/>
    </source>
</evidence>
<dbReference type="Gene3D" id="3.40.50.300">
    <property type="entry name" value="P-loop containing nucleotide triphosphate hydrolases"/>
    <property type="match status" value="1"/>
</dbReference>
<evidence type="ECO:0000256" key="6">
    <source>
        <dbReference type="ARBA" id="ARBA00023136"/>
    </source>
</evidence>
<keyword evidence="2 7" id="KW-0812">Transmembrane</keyword>
<reference evidence="10" key="1">
    <citation type="submission" date="2009-10" db="EMBL/GenBank/DDBJ databases">
        <authorList>
            <person name="Weinstock G."/>
            <person name="Sodergren E."/>
            <person name="Clifton S."/>
            <person name="Fulton L."/>
            <person name="Fulton B."/>
            <person name="Courtney L."/>
            <person name="Fronick C."/>
            <person name="Harrison M."/>
            <person name="Strong C."/>
            <person name="Farmer C."/>
            <person name="Delahaunty K."/>
            <person name="Markovic C."/>
            <person name="Hall O."/>
            <person name="Minx P."/>
            <person name="Tomlinson C."/>
            <person name="Mitreva M."/>
            <person name="Nelson J."/>
            <person name="Hou S."/>
            <person name="Wollam A."/>
            <person name="Pepin K.H."/>
            <person name="Johnson M."/>
            <person name="Bhonagiri V."/>
            <person name="Nash W.E."/>
            <person name="Warren W."/>
            <person name="Chinwalla A."/>
            <person name="Mardis E.R."/>
            <person name="Wilson R.K."/>
        </authorList>
    </citation>
    <scope>NUCLEOTIDE SEQUENCE [LARGE SCALE GENOMIC DNA]</scope>
    <source>
        <strain evidence="10">ATCC 700122</strain>
    </source>
</reference>
<evidence type="ECO:0000256" key="7">
    <source>
        <dbReference type="SAM" id="Phobius"/>
    </source>
</evidence>